<evidence type="ECO:0000313" key="3">
    <source>
        <dbReference type="Proteomes" id="UP000524404"/>
    </source>
</evidence>
<dbReference type="NCBIfam" id="TIGR03519">
    <property type="entry name" value="T9SS_PorP_fam"/>
    <property type="match status" value="1"/>
</dbReference>
<evidence type="ECO:0000313" key="2">
    <source>
        <dbReference type="EMBL" id="MBB6004157.1"/>
    </source>
</evidence>
<keyword evidence="1" id="KW-0732">Signal</keyword>
<sequence>MQKIILAFLMITVRLMAIAQTQPQYSQYMMNSYLINPAVSGIEDYTDIKTGYRNQWTDFEGAPLTYYVSAHLAIGKTDITSTGARPNFSKSIRRPMALSNNFNGSAKVPAHHGIGFILVADKTGANTQNSLNLSYALHVPVTNKIKLAVGISGGISQYGVDFSKVQVKDNPDQIIVAGSKLTAIQPNLNVGTWLYSRTFFVGISANQFIFNSFNYKNKDNNTQSWIGNAIPHYFLTAGFRQEISDDWTIIPSTLIKRVAQAPLSFDVNAKAVFRDRFWFGTSYRHKDAFVGLLGVNISSLINLGYSYDFTLSGLKERSRGSHEVVIGLMLNNRRRVLCPQNLW</sequence>
<feature type="signal peptide" evidence="1">
    <location>
        <begin position="1"/>
        <end position="19"/>
    </location>
</feature>
<gene>
    <name evidence="2" type="ORF">HNP25_002820</name>
</gene>
<name>A0A841EIY9_9BACT</name>
<organism evidence="2 3">
    <name type="scientific">Arcicella rosea</name>
    <dbReference type="NCBI Taxonomy" id="502909"/>
    <lineage>
        <taxon>Bacteria</taxon>
        <taxon>Pseudomonadati</taxon>
        <taxon>Bacteroidota</taxon>
        <taxon>Cytophagia</taxon>
        <taxon>Cytophagales</taxon>
        <taxon>Flectobacillaceae</taxon>
        <taxon>Arcicella</taxon>
    </lineage>
</organism>
<dbReference type="AlphaFoldDB" id="A0A841EIY9"/>
<protein>
    <submittedName>
        <fullName evidence="2">Type IX secretion system PorP/SprF family membrane protein</fullName>
    </submittedName>
</protein>
<keyword evidence="3" id="KW-1185">Reference proteome</keyword>
<feature type="chain" id="PRO_5032758092" evidence="1">
    <location>
        <begin position="20"/>
        <end position="343"/>
    </location>
</feature>
<evidence type="ECO:0000256" key="1">
    <source>
        <dbReference type="SAM" id="SignalP"/>
    </source>
</evidence>
<dbReference type="Pfam" id="PF11751">
    <property type="entry name" value="PorP_SprF"/>
    <property type="match status" value="1"/>
</dbReference>
<dbReference type="Proteomes" id="UP000524404">
    <property type="component" value="Unassembled WGS sequence"/>
</dbReference>
<dbReference type="EMBL" id="JACHKT010000020">
    <property type="protein sequence ID" value="MBB6004157.1"/>
    <property type="molecule type" value="Genomic_DNA"/>
</dbReference>
<reference evidence="2 3" key="1">
    <citation type="submission" date="2020-08" db="EMBL/GenBank/DDBJ databases">
        <title>Functional genomics of gut bacteria from endangered species of beetles.</title>
        <authorList>
            <person name="Carlos-Shanley C."/>
        </authorList>
    </citation>
    <scope>NUCLEOTIDE SEQUENCE [LARGE SCALE GENOMIC DNA]</scope>
    <source>
        <strain evidence="2 3">S00070</strain>
    </source>
</reference>
<accession>A0A841EIY9</accession>
<comment type="caution">
    <text evidence="2">The sequence shown here is derived from an EMBL/GenBank/DDBJ whole genome shotgun (WGS) entry which is preliminary data.</text>
</comment>
<dbReference type="RefSeq" id="WP_184134991.1">
    <property type="nucleotide sequence ID" value="NZ_JACHKT010000020.1"/>
</dbReference>
<proteinExistence type="predicted"/>
<dbReference type="InterPro" id="IPR019861">
    <property type="entry name" value="PorP/SprF_Bacteroidetes"/>
</dbReference>